<dbReference type="AlphaFoldDB" id="A0A432V0W0"/>
<dbReference type="Proteomes" id="UP000281647">
    <property type="component" value="Unassembled WGS sequence"/>
</dbReference>
<dbReference type="EMBL" id="RKST01000033">
    <property type="protein sequence ID" value="RUM95682.1"/>
    <property type="molecule type" value="Genomic_DNA"/>
</dbReference>
<organism evidence="1 2">
    <name type="scientific">Borborobacter arsenicus</name>
    <dbReference type="NCBI Taxonomy" id="1851146"/>
    <lineage>
        <taxon>Bacteria</taxon>
        <taxon>Pseudomonadati</taxon>
        <taxon>Pseudomonadota</taxon>
        <taxon>Alphaproteobacteria</taxon>
        <taxon>Hyphomicrobiales</taxon>
        <taxon>Phyllobacteriaceae</taxon>
        <taxon>Borborobacter</taxon>
    </lineage>
</organism>
<gene>
    <name evidence="1" type="ORF">EET67_21795</name>
</gene>
<dbReference type="RefSeq" id="WP_128628460.1">
    <property type="nucleotide sequence ID" value="NZ_RKST01000033.1"/>
</dbReference>
<reference evidence="1 2" key="1">
    <citation type="submission" date="2018-11" db="EMBL/GenBank/DDBJ databases">
        <title>Pseudaminobacter arsenicus sp. nov., an arsenic-resistant bacterium isolated from arsenic-rich aquifers.</title>
        <authorList>
            <person name="Mu Y."/>
        </authorList>
    </citation>
    <scope>NUCLEOTIDE SEQUENCE [LARGE SCALE GENOMIC DNA]</scope>
    <source>
        <strain evidence="1 2">CB3</strain>
    </source>
</reference>
<dbReference type="OrthoDB" id="8281686at2"/>
<evidence type="ECO:0000313" key="1">
    <source>
        <dbReference type="EMBL" id="RUM95682.1"/>
    </source>
</evidence>
<accession>A0A432V0W0</accession>
<comment type="caution">
    <text evidence="1">The sequence shown here is derived from an EMBL/GenBank/DDBJ whole genome shotgun (WGS) entry which is preliminary data.</text>
</comment>
<evidence type="ECO:0000313" key="2">
    <source>
        <dbReference type="Proteomes" id="UP000281647"/>
    </source>
</evidence>
<proteinExistence type="predicted"/>
<name>A0A432V0W0_9HYPH</name>
<protein>
    <submittedName>
        <fullName evidence="1">Uncharacterized protein</fullName>
    </submittedName>
</protein>
<sequence>MKHQTIDQLHDIAEVHFEPTHAPMTRTQRLERWAELLEQNPDRRLGALSGTEYQPVVLRGTMRGNGSPLSVAFDDPLLRAEGLKDDTYGEAKRFFEVTDWQLHEIVCHCHVGATMQASRAARCVRAAIGGRFNILARLRAMFL</sequence>
<keyword evidence="2" id="KW-1185">Reference proteome</keyword>